<dbReference type="PANTHER" id="PTHR43107:SF15">
    <property type="entry name" value="FATTY ACID TRANSPORT PROTEIN 3, ISOFORM A"/>
    <property type="match status" value="1"/>
</dbReference>
<gene>
    <name evidence="6" type="ORF">M427DRAFT_56532</name>
</gene>
<dbReference type="AlphaFoldDB" id="A0A139AFV5"/>
<evidence type="ECO:0000256" key="2">
    <source>
        <dbReference type="ARBA" id="ARBA00022598"/>
    </source>
</evidence>
<dbReference type="GO" id="GO:0044539">
    <property type="term" value="P:long-chain fatty acid import into cell"/>
    <property type="evidence" value="ECO:0007669"/>
    <property type="project" value="TreeGrafter"/>
</dbReference>
<protein>
    <submittedName>
        <fullName evidence="6">Acetyl-CoA synthetase-like protein</fullName>
    </submittedName>
</protein>
<keyword evidence="4" id="KW-0067">ATP-binding</keyword>
<keyword evidence="2" id="KW-0436">Ligase</keyword>
<dbReference type="GO" id="GO:0004467">
    <property type="term" value="F:long-chain fatty acid-CoA ligase activity"/>
    <property type="evidence" value="ECO:0007669"/>
    <property type="project" value="TreeGrafter"/>
</dbReference>
<dbReference type="EMBL" id="KQ965760">
    <property type="protein sequence ID" value="KXS15702.1"/>
    <property type="molecule type" value="Genomic_DNA"/>
</dbReference>
<dbReference type="InterPro" id="IPR000873">
    <property type="entry name" value="AMP-dep_synth/lig_dom"/>
</dbReference>
<organism evidence="6 7">
    <name type="scientific">Gonapodya prolifera (strain JEL478)</name>
    <name type="common">Monoblepharis prolifera</name>
    <dbReference type="NCBI Taxonomy" id="1344416"/>
    <lineage>
        <taxon>Eukaryota</taxon>
        <taxon>Fungi</taxon>
        <taxon>Fungi incertae sedis</taxon>
        <taxon>Chytridiomycota</taxon>
        <taxon>Chytridiomycota incertae sedis</taxon>
        <taxon>Monoblepharidomycetes</taxon>
        <taxon>Monoblepharidales</taxon>
        <taxon>Gonapodyaceae</taxon>
        <taxon>Gonapodya</taxon>
    </lineage>
</organism>
<dbReference type="Proteomes" id="UP000070544">
    <property type="component" value="Unassembled WGS sequence"/>
</dbReference>
<dbReference type="InterPro" id="IPR020845">
    <property type="entry name" value="AMP-binding_CS"/>
</dbReference>
<dbReference type="PANTHER" id="PTHR43107">
    <property type="entry name" value="LONG-CHAIN FATTY ACID TRANSPORT PROTEIN"/>
    <property type="match status" value="1"/>
</dbReference>
<keyword evidence="7" id="KW-1185">Reference proteome</keyword>
<dbReference type="SUPFAM" id="SSF56801">
    <property type="entry name" value="Acetyl-CoA synthetase-like"/>
    <property type="match status" value="1"/>
</dbReference>
<evidence type="ECO:0000313" key="7">
    <source>
        <dbReference type="Proteomes" id="UP000070544"/>
    </source>
</evidence>
<proteinExistence type="inferred from homology"/>
<name>A0A139AFV5_GONPJ</name>
<keyword evidence="3" id="KW-0547">Nucleotide-binding</keyword>
<evidence type="ECO:0000256" key="3">
    <source>
        <dbReference type="ARBA" id="ARBA00022741"/>
    </source>
</evidence>
<dbReference type="OrthoDB" id="288590at2759"/>
<accession>A0A139AFV5</accession>
<dbReference type="GO" id="GO:0005324">
    <property type="term" value="F:long-chain fatty acid transmembrane transporter activity"/>
    <property type="evidence" value="ECO:0007669"/>
    <property type="project" value="TreeGrafter"/>
</dbReference>
<evidence type="ECO:0000313" key="6">
    <source>
        <dbReference type="EMBL" id="KXS15702.1"/>
    </source>
</evidence>
<dbReference type="GO" id="GO:0005524">
    <property type="term" value="F:ATP binding"/>
    <property type="evidence" value="ECO:0007669"/>
    <property type="project" value="UniProtKB-KW"/>
</dbReference>
<dbReference type="Pfam" id="PF00501">
    <property type="entry name" value="AMP-binding"/>
    <property type="match status" value="1"/>
</dbReference>
<reference evidence="6 7" key="1">
    <citation type="journal article" date="2015" name="Genome Biol. Evol.">
        <title>Phylogenomic analyses indicate that early fungi evolved digesting cell walls of algal ancestors of land plants.</title>
        <authorList>
            <person name="Chang Y."/>
            <person name="Wang S."/>
            <person name="Sekimoto S."/>
            <person name="Aerts A.L."/>
            <person name="Choi C."/>
            <person name="Clum A."/>
            <person name="LaButti K.M."/>
            <person name="Lindquist E.A."/>
            <person name="Yee Ngan C."/>
            <person name="Ohm R.A."/>
            <person name="Salamov A.A."/>
            <person name="Grigoriev I.V."/>
            <person name="Spatafora J.W."/>
            <person name="Berbee M.L."/>
        </authorList>
    </citation>
    <scope>NUCLEOTIDE SEQUENCE [LARGE SCALE GENOMIC DNA]</scope>
    <source>
        <strain evidence="6 7">JEL478</strain>
    </source>
</reference>
<evidence type="ECO:0000256" key="1">
    <source>
        <dbReference type="ARBA" id="ARBA00006432"/>
    </source>
</evidence>
<dbReference type="InterPro" id="IPR042099">
    <property type="entry name" value="ANL_N_sf"/>
</dbReference>
<dbReference type="OMA" id="PVQILRC"/>
<dbReference type="Gene3D" id="3.40.50.12780">
    <property type="entry name" value="N-terminal domain of ligase-like"/>
    <property type="match status" value="1"/>
</dbReference>
<comment type="similarity">
    <text evidence="1">Belongs to the ATP-dependent AMP-binding enzyme family.</text>
</comment>
<sequence length="599" mass="66682">MASFVSNNLPAALMGLASSPAAVGLAAGALGASMYLDARHNVVADLKIINQGISIAKYIQQQVELGRNHCLTRFQESVARLPGKCAIRGSDFREWTYAQADKSSTRIAAYLLDKVGIQSGDTVALMFENNPQILLCMLGIFKARCVMTPQNTNLRGAALLHCLRISGSKVLIFESVYNSAVNEILPDIQKLGIKIVFWSHTDDVPNIKEERPTFKVHSTLSETILERSKADLDQPERIAKIIKDTKPTDPAYVIYTSGTTGLPKGGLRDHFALIGLLAPNNPISMEFPKEHDVMVGASPLYHTQAFIPFMLSMSNGATFVPLRKFSASRFWQQCIDYQVTSFWYIGEMLRYLTVQPPRPTDRAHKVRRIGGVGLRKDIFREFFDRFGMEIILEFYAASDGTSSIFHAYYGGVEGIGSVGRRGPLLRWISGAPRLIKVDEATEEPVRDPVSGLCIEAKVGEAGDCIGLYEVGGPGQPTYKNNDAATNKKILRDVFVKGDTWWRMGDLLMRDANDWYYFKDRIGDTYRWKSENVSTMEVGNLLMEYKGLQEANVYGVEVPGNDGRAGMAAVVLHENSKMRNRDEVMAELGRHVLDDATWRL</sequence>
<dbReference type="STRING" id="1344416.A0A139AFV5"/>
<dbReference type="PROSITE" id="PS00455">
    <property type="entry name" value="AMP_BINDING"/>
    <property type="match status" value="1"/>
</dbReference>
<evidence type="ECO:0000256" key="4">
    <source>
        <dbReference type="ARBA" id="ARBA00022840"/>
    </source>
</evidence>
<dbReference type="GO" id="GO:0005886">
    <property type="term" value="C:plasma membrane"/>
    <property type="evidence" value="ECO:0007669"/>
    <property type="project" value="TreeGrafter"/>
</dbReference>
<evidence type="ECO:0000259" key="5">
    <source>
        <dbReference type="Pfam" id="PF00501"/>
    </source>
</evidence>
<feature type="domain" description="AMP-dependent synthetase/ligase" evidence="5">
    <location>
        <begin position="74"/>
        <end position="449"/>
    </location>
</feature>